<dbReference type="RefSeq" id="WP_145620185.1">
    <property type="nucleotide sequence ID" value="NZ_VITO01000029.1"/>
</dbReference>
<organism evidence="1 2">
    <name type="scientific">Nitrospirillum amazonense</name>
    <dbReference type="NCBI Taxonomy" id="28077"/>
    <lineage>
        <taxon>Bacteria</taxon>
        <taxon>Pseudomonadati</taxon>
        <taxon>Pseudomonadota</taxon>
        <taxon>Alphaproteobacteria</taxon>
        <taxon>Rhodospirillales</taxon>
        <taxon>Azospirillaceae</taxon>
        <taxon>Nitrospirillum</taxon>
    </lineage>
</organism>
<evidence type="ECO:0000313" key="2">
    <source>
        <dbReference type="Proteomes" id="UP000316545"/>
    </source>
</evidence>
<dbReference type="AlphaFoldDB" id="A0A560F1U1"/>
<proteinExistence type="predicted"/>
<keyword evidence="2" id="KW-1185">Reference proteome</keyword>
<sequence>MIRASDMIDAYRGGRLLYCWTLVDGHPRCVCAPLDVAGATHADLARHLALNAAARALATAAEAYEAAAFLSGAPCPTATLPIGQDGDPVPNPAYAAWANAGALVAGASQELLSLVATRAGTLPVDGLGAPVGAFVFDPPDPPAFAPGTETADWDGTAWTVRPVTADEASAWAALMAVKYPRRMSASDLVVRLLTPAEWMAIVADAHPTAGGPALGNLLVGAGTQYVDLDSARTAGQLQDWVDRGLITADRMAWILTGMPPAA</sequence>
<comment type="caution">
    <text evidence="1">The sequence shown here is derived from an EMBL/GenBank/DDBJ whole genome shotgun (WGS) entry which is preliminary data.</text>
</comment>
<evidence type="ECO:0000313" key="1">
    <source>
        <dbReference type="EMBL" id="TWB15588.1"/>
    </source>
</evidence>
<reference evidence="1 2" key="1">
    <citation type="submission" date="2019-06" db="EMBL/GenBank/DDBJ databases">
        <title>Genomic Encyclopedia of Type Strains, Phase IV (KMG-V): Genome sequencing to study the core and pangenomes of soil and plant-associated prokaryotes.</title>
        <authorList>
            <person name="Whitman W."/>
        </authorList>
    </citation>
    <scope>NUCLEOTIDE SEQUENCE [LARGE SCALE GENOMIC DNA]</scope>
    <source>
        <strain evidence="1 2">BR 11865</strain>
    </source>
</reference>
<gene>
    <name evidence="1" type="ORF">FBZ88_12941</name>
</gene>
<dbReference type="EMBL" id="VITO01000029">
    <property type="protein sequence ID" value="TWB15588.1"/>
    <property type="molecule type" value="Genomic_DNA"/>
</dbReference>
<protein>
    <submittedName>
        <fullName evidence="1">Uncharacterized protein</fullName>
    </submittedName>
</protein>
<dbReference type="Proteomes" id="UP000316545">
    <property type="component" value="Unassembled WGS sequence"/>
</dbReference>
<name>A0A560F1U1_9PROT</name>
<accession>A0A560F1U1</accession>